<feature type="transmembrane region" description="Helical" evidence="1">
    <location>
        <begin position="66"/>
        <end position="93"/>
    </location>
</feature>
<comment type="caution">
    <text evidence="2">The sequence shown here is derived from an EMBL/GenBank/DDBJ whole genome shotgun (WGS) entry which is preliminary data.</text>
</comment>
<keyword evidence="1" id="KW-0472">Membrane</keyword>
<proteinExistence type="predicted"/>
<dbReference type="InterPro" id="IPR009305">
    <property type="entry name" value="Mpo1-like"/>
</dbReference>
<evidence type="ECO:0000256" key="1">
    <source>
        <dbReference type="SAM" id="Phobius"/>
    </source>
</evidence>
<dbReference type="PANTHER" id="PTHR28026">
    <property type="entry name" value="DUF962 DOMAIN PROTEIN (AFU_ORTHOLOGUE AFUA_8G05310)"/>
    <property type="match status" value="1"/>
</dbReference>
<reference evidence="3" key="1">
    <citation type="journal article" date="2019" name="Int. J. Syst. Evol. Microbiol.">
        <title>The Global Catalogue of Microorganisms (GCM) 10K type strain sequencing project: providing services to taxonomists for standard genome sequencing and annotation.</title>
        <authorList>
            <consortium name="The Broad Institute Genomics Platform"/>
            <consortium name="The Broad Institute Genome Sequencing Center for Infectious Disease"/>
            <person name="Wu L."/>
            <person name="Ma J."/>
        </authorList>
    </citation>
    <scope>NUCLEOTIDE SEQUENCE [LARGE SCALE GENOMIC DNA]</scope>
    <source>
        <strain evidence="3">KCTC 23916</strain>
    </source>
</reference>
<dbReference type="EMBL" id="BMYT01000004">
    <property type="protein sequence ID" value="GGX19791.1"/>
    <property type="molecule type" value="Genomic_DNA"/>
</dbReference>
<feature type="transmembrane region" description="Helical" evidence="1">
    <location>
        <begin position="34"/>
        <end position="54"/>
    </location>
</feature>
<dbReference type="Pfam" id="PF06127">
    <property type="entry name" value="Mpo1-like"/>
    <property type="match status" value="2"/>
</dbReference>
<evidence type="ECO:0000313" key="3">
    <source>
        <dbReference type="Proteomes" id="UP000620127"/>
    </source>
</evidence>
<evidence type="ECO:0000313" key="2">
    <source>
        <dbReference type="EMBL" id="GGX19791.1"/>
    </source>
</evidence>
<keyword evidence="3" id="KW-1185">Reference proteome</keyword>
<feature type="transmembrane region" description="Helical" evidence="1">
    <location>
        <begin position="131"/>
        <end position="150"/>
    </location>
</feature>
<feature type="transmembrane region" description="Helical" evidence="1">
    <location>
        <begin position="99"/>
        <end position="119"/>
    </location>
</feature>
<name>A0ABQ2XJ78_9BURK</name>
<accession>A0ABQ2XJ78</accession>
<organism evidence="2 3">
    <name type="scientific">Undibacterium macrobrachii</name>
    <dbReference type="NCBI Taxonomy" id="1119058"/>
    <lineage>
        <taxon>Bacteria</taxon>
        <taxon>Pseudomonadati</taxon>
        <taxon>Pseudomonadota</taxon>
        <taxon>Betaproteobacteria</taxon>
        <taxon>Burkholderiales</taxon>
        <taxon>Oxalobacteraceae</taxon>
        <taxon>Undibacterium</taxon>
    </lineage>
</organism>
<evidence type="ECO:0008006" key="4">
    <source>
        <dbReference type="Google" id="ProtNLM"/>
    </source>
</evidence>
<keyword evidence="1" id="KW-1133">Transmembrane helix</keyword>
<protein>
    <recommendedName>
        <fullName evidence="4">DUF962 domain-containing protein</fullName>
    </recommendedName>
</protein>
<dbReference type="Proteomes" id="UP000620127">
    <property type="component" value="Unassembled WGS sequence"/>
</dbReference>
<sequence length="154" mass="17828">METAQSTLINQPQRKVEQLLSRYAESHQHPKNEVIHFICVPVIMWTVLALFWSLHPALALAMTVIALTYYFSLSLGFAIGMSVMAAAMLVILWYLPQQIILQVALIAFVIAWIFQFIGHKIEGKKPSFFEDLRFLLIGPLFVISFLYRRWKLPY</sequence>
<gene>
    <name evidence="2" type="ORF">GCM10011282_27560</name>
</gene>
<dbReference type="RefSeq" id="WP_189346715.1">
    <property type="nucleotide sequence ID" value="NZ_BMYT01000004.1"/>
</dbReference>
<dbReference type="PANTHER" id="PTHR28026:SF9">
    <property type="entry name" value="2-HYDROXY-PALMITIC ACID DIOXYGENASE MPO1"/>
    <property type="match status" value="1"/>
</dbReference>
<keyword evidence="1" id="KW-0812">Transmembrane</keyword>